<keyword evidence="2" id="KW-0521">NADP</keyword>
<organism evidence="5 6">
    <name type="scientific">Lichenicola cladoniae</name>
    <dbReference type="NCBI Taxonomy" id="1484109"/>
    <lineage>
        <taxon>Bacteria</taxon>
        <taxon>Pseudomonadati</taxon>
        <taxon>Pseudomonadota</taxon>
        <taxon>Alphaproteobacteria</taxon>
        <taxon>Acetobacterales</taxon>
        <taxon>Acetobacteraceae</taxon>
        <taxon>Lichenicola</taxon>
    </lineage>
</organism>
<proteinExistence type="inferred from homology"/>
<evidence type="ECO:0000256" key="1">
    <source>
        <dbReference type="ARBA" id="ARBA00009986"/>
    </source>
</evidence>
<geneLocation type="plasmid" evidence="5 6">
    <name>unnamed2</name>
</geneLocation>
<dbReference type="Gene3D" id="3.40.309.10">
    <property type="entry name" value="Aldehyde Dehydrogenase, Chain A, domain 2"/>
    <property type="match status" value="1"/>
</dbReference>
<dbReference type="InterPro" id="IPR047110">
    <property type="entry name" value="GABD/Sad-like"/>
</dbReference>
<evidence type="ECO:0000256" key="2">
    <source>
        <dbReference type="ARBA" id="ARBA00022857"/>
    </source>
</evidence>
<evidence type="ECO:0000259" key="4">
    <source>
        <dbReference type="Pfam" id="PF00171"/>
    </source>
</evidence>
<dbReference type="PANTHER" id="PTHR43217:SF2">
    <property type="entry name" value="SUCCINATE-SEMIALDEHYDE DEHYDROGENASE [NADP(+)]"/>
    <property type="match status" value="1"/>
</dbReference>
<dbReference type="GO" id="GO:0004777">
    <property type="term" value="F:succinate-semialdehyde dehydrogenase (NAD+) activity"/>
    <property type="evidence" value="ECO:0007669"/>
    <property type="project" value="TreeGrafter"/>
</dbReference>
<dbReference type="InterPro" id="IPR016162">
    <property type="entry name" value="Ald_DH_N"/>
</dbReference>
<evidence type="ECO:0000313" key="6">
    <source>
        <dbReference type="Proteomes" id="UP000500767"/>
    </source>
</evidence>
<dbReference type="InterPro" id="IPR016161">
    <property type="entry name" value="Ald_DH/histidinol_DH"/>
</dbReference>
<dbReference type="FunFam" id="3.40.605.10:FF:000012">
    <property type="entry name" value="NAD-dependent succinate-semialdehyde dehydrogenase"/>
    <property type="match status" value="1"/>
</dbReference>
<name>A0A6M8HZ01_9PROT</name>
<protein>
    <submittedName>
        <fullName evidence="5">NAD-dependent succinate-semialdehyde dehydrogenase</fullName>
    </submittedName>
</protein>
<dbReference type="GO" id="GO:0004030">
    <property type="term" value="F:aldehyde dehydrogenase [NAD(P)+] activity"/>
    <property type="evidence" value="ECO:0007669"/>
    <property type="project" value="InterPro"/>
</dbReference>
<keyword evidence="3" id="KW-0560">Oxidoreductase</keyword>
<feature type="domain" description="Aldehyde dehydrogenase" evidence="4">
    <location>
        <begin position="3"/>
        <end position="452"/>
    </location>
</feature>
<dbReference type="Pfam" id="PF00171">
    <property type="entry name" value="Aldedh"/>
    <property type="match status" value="1"/>
</dbReference>
<keyword evidence="6" id="KW-1185">Reference proteome</keyword>
<dbReference type="PANTHER" id="PTHR43217">
    <property type="entry name" value="SUCCINATE SEMIALDEHYDE DEHYDROGENASE [NAD(P)+] SAD"/>
    <property type="match status" value="1"/>
</dbReference>
<dbReference type="Proteomes" id="UP000500767">
    <property type="component" value="Plasmid unnamed2"/>
</dbReference>
<comment type="similarity">
    <text evidence="1">Belongs to the aldehyde dehydrogenase family.</text>
</comment>
<dbReference type="AlphaFoldDB" id="A0A6M8HZ01"/>
<dbReference type="InterPro" id="IPR016163">
    <property type="entry name" value="Ald_DH_C"/>
</dbReference>
<evidence type="ECO:0000256" key="3">
    <source>
        <dbReference type="ARBA" id="ARBA00023002"/>
    </source>
</evidence>
<dbReference type="SUPFAM" id="SSF53720">
    <property type="entry name" value="ALDH-like"/>
    <property type="match status" value="1"/>
</dbReference>
<dbReference type="InterPro" id="IPR044148">
    <property type="entry name" value="ALDH_GabD1-like"/>
</dbReference>
<reference evidence="5 6" key="1">
    <citation type="journal article" date="2014" name="World J. Microbiol. Biotechnol.">
        <title>Biodiversity and physiological characteristics of Antarctic and Arctic lichens-associated bacteria.</title>
        <authorList>
            <person name="Lee Y.M."/>
            <person name="Kim E.H."/>
            <person name="Lee H.K."/>
            <person name="Hong S.G."/>
        </authorList>
    </citation>
    <scope>NUCLEOTIDE SEQUENCE [LARGE SCALE GENOMIC DNA]</scope>
    <source>
        <strain evidence="5 6">PAMC 26569</strain>
        <plasmid evidence="5">unnamed2</plasmid>
    </source>
</reference>
<evidence type="ECO:0000313" key="5">
    <source>
        <dbReference type="EMBL" id="QKE93375.1"/>
    </source>
</evidence>
<sequence length="459" mass="49494">MAYQSHNPYTEAVLKTFEDHSDQDMDSILRLSYRTFRDDWRFRSYADRATILGRAATLLDERRTDFAHLATLEMGKLRREAESEVDLCVRILSYYATNAEAMLASKVIPVESGQAYVETAPIGVIFCIEPWNFPFYQLARVAGPNLMAGNVLVVKHAPNVPQCALAFEKLFLDAGAPAGVYANVFISNEQSAIAIADRRVAGVALTGSERAGSAVAAEAGKALKKSTMELGGSDAFIVLDDADIDLAVKLGMKGRIENAGQVCNAAKRFIIQESIADSFTERFMEEFTKLIPGDPSQDGTSLAPMCSGAALSLALKQIDEAVAAGARVLIGGKRIPRSGYFLEPTLLADVTPQNPAFYQEFFAPVAMLFRVQDESEAIRFANDSLYGLGGTIISANVGRAKRMASLIETGMVCINETGSSAPELPFGGVKNSGFGRELSDLGINEFVNKKLVKVAAPAG</sequence>
<dbReference type="CDD" id="cd07100">
    <property type="entry name" value="ALDH_SSADH1_GabD1"/>
    <property type="match status" value="1"/>
</dbReference>
<dbReference type="RefSeq" id="WP_171837783.1">
    <property type="nucleotide sequence ID" value="NZ_CP053710.1"/>
</dbReference>
<dbReference type="InterPro" id="IPR015590">
    <property type="entry name" value="Aldehyde_DH_dom"/>
</dbReference>
<gene>
    <name evidence="5" type="ORF">HN018_24590</name>
</gene>
<keyword evidence="5" id="KW-0614">Plasmid</keyword>
<dbReference type="Gene3D" id="3.40.605.10">
    <property type="entry name" value="Aldehyde Dehydrogenase, Chain A, domain 1"/>
    <property type="match status" value="1"/>
</dbReference>
<dbReference type="EMBL" id="CP053710">
    <property type="protein sequence ID" value="QKE93375.1"/>
    <property type="molecule type" value="Genomic_DNA"/>
</dbReference>
<accession>A0A6M8HZ01</accession>
<dbReference type="KEGG" id="lck:HN018_24590"/>